<evidence type="ECO:0000313" key="2">
    <source>
        <dbReference type="EMBL" id="CBY23486.1"/>
    </source>
</evidence>
<dbReference type="EMBL" id="FN653021">
    <property type="protein sequence ID" value="CBY23486.1"/>
    <property type="molecule type" value="Genomic_DNA"/>
</dbReference>
<dbReference type="PROSITE" id="PS51468">
    <property type="entry name" value="VIT"/>
    <property type="match status" value="1"/>
</dbReference>
<sequence length="674" mass="74497">MAESISRDVVEITTSKPVAIFNSALEHRVKTMDLAVSNHVDISHSILFREVMRDAQPGSTVFIVTSSRVPSINEDFMSAIGAAQASNIKISVLALDDEKTIGGRSLELYRVLAKFTNGRVYRASAADLTRVLPLIELSLTEGQASVLSRSSNKAAASFHVTLDSTIKSLTVEAFCLGGGGAPRVSLEAHDSAMIPLVKHENFDFAFYLVRELALPGRYLLNVTCESEGLSVDVKGDTSVQFRVLPKTDILVVKSLSLDRAKIQKTTMKKGHTKQHFAVLEDLGSLVKLKKSGDLIDLPEDDDEFPFFPDFIIPKALDLSIITSAVDAEGENGEEIHREETQFISQIEVEGDVANMDFQPGETLTIRVRVHNKNKLLHLTATDFEGWINSITPSSTRLEDEFTNVEILVTAPSDVKIGSETQITITARDDFLISVDSSSFSLSVGQTENPTVKKMVVETNIDNRFGRTIVQSKVQNSHPTPRDAVFSVFLPDSAFITSYKLYIRNHTYQGEIIDPVHADKKTDWLSPSTVVPDKNDDHEWKVKVRMDSWDEALFELVYDEPMTKSDGKHPYHVNLQGRQPIEELDFKVSLYDSDGISDVQVIQEKQEEQNIMSRTQVSRPFGGSVANRFATGSGADIKIDETKKSAKISFSPSASIAAFSRGLALDEGTCLETFL</sequence>
<reference evidence="2" key="1">
    <citation type="journal article" date="2010" name="Science">
        <title>Plasticity of animal genome architecture unmasked by rapid evolution of a pelagic tunicate.</title>
        <authorList>
            <person name="Denoeud F."/>
            <person name="Henriet S."/>
            <person name="Mungpakdee S."/>
            <person name="Aury J.M."/>
            <person name="Da Silva C."/>
            <person name="Brinkmann H."/>
            <person name="Mikhaleva J."/>
            <person name="Olsen L.C."/>
            <person name="Jubin C."/>
            <person name="Canestro C."/>
            <person name="Bouquet J.M."/>
            <person name="Danks G."/>
            <person name="Poulain J."/>
            <person name="Campsteijn C."/>
            <person name="Adamski M."/>
            <person name="Cross I."/>
            <person name="Yadetie F."/>
            <person name="Muffato M."/>
            <person name="Louis A."/>
            <person name="Butcher S."/>
            <person name="Tsagkogeorga G."/>
            <person name="Konrad A."/>
            <person name="Singh S."/>
            <person name="Jensen M.F."/>
            <person name="Cong E.H."/>
            <person name="Eikeseth-Otteraa H."/>
            <person name="Noel B."/>
            <person name="Anthouard V."/>
            <person name="Porcel B.M."/>
            <person name="Kachouri-Lafond R."/>
            <person name="Nishino A."/>
            <person name="Ugolini M."/>
            <person name="Chourrout P."/>
            <person name="Nishida H."/>
            <person name="Aasland R."/>
            <person name="Huzurbazar S."/>
            <person name="Westhof E."/>
            <person name="Delsuc F."/>
            <person name="Lehrach H."/>
            <person name="Reinhardt R."/>
            <person name="Weissenbach J."/>
            <person name="Roy S.W."/>
            <person name="Artiguenave F."/>
            <person name="Postlethwait J.H."/>
            <person name="Manak J.R."/>
            <person name="Thompson E.M."/>
            <person name="Jaillon O."/>
            <person name="Du Pasquier L."/>
            <person name="Boudinot P."/>
            <person name="Liberles D.A."/>
            <person name="Volff J.N."/>
            <person name="Philippe H."/>
            <person name="Lenhard B."/>
            <person name="Roest Crollius H."/>
            <person name="Wincker P."/>
            <person name="Chourrout D."/>
        </authorList>
    </citation>
    <scope>NUCLEOTIDE SEQUENCE [LARGE SCALE GENOMIC DNA]</scope>
</reference>
<organism evidence="2">
    <name type="scientific">Oikopleura dioica</name>
    <name type="common">Tunicate</name>
    <dbReference type="NCBI Taxonomy" id="34765"/>
    <lineage>
        <taxon>Eukaryota</taxon>
        <taxon>Metazoa</taxon>
        <taxon>Chordata</taxon>
        <taxon>Tunicata</taxon>
        <taxon>Appendicularia</taxon>
        <taxon>Copelata</taxon>
        <taxon>Oikopleuridae</taxon>
        <taxon>Oikopleura</taxon>
    </lineage>
</organism>
<dbReference type="OrthoDB" id="299997at2759"/>
<dbReference type="Proteomes" id="UP000001307">
    <property type="component" value="Unassembled WGS sequence"/>
</dbReference>
<dbReference type="SMART" id="SM00609">
    <property type="entry name" value="VIT"/>
    <property type="match status" value="1"/>
</dbReference>
<evidence type="ECO:0000259" key="1">
    <source>
        <dbReference type="PROSITE" id="PS51468"/>
    </source>
</evidence>
<dbReference type="PANTHER" id="PTHR10338:SF108">
    <property type="entry name" value="INTER-ALPHA-TRYPSIN INHIBITOR HEAVY CHAIN H4-LIKE PROTEIN"/>
    <property type="match status" value="1"/>
</dbReference>
<feature type="domain" description="VIT" evidence="1">
    <location>
        <begin position="435"/>
        <end position="607"/>
    </location>
</feature>
<keyword evidence="3" id="KW-1185">Reference proteome</keyword>
<proteinExistence type="predicted"/>
<dbReference type="AlphaFoldDB" id="E4X218"/>
<dbReference type="Pfam" id="PF08487">
    <property type="entry name" value="VIT"/>
    <property type="match status" value="1"/>
</dbReference>
<gene>
    <name evidence="2" type="ORF">GSOID_T00015927001</name>
</gene>
<dbReference type="InterPro" id="IPR050934">
    <property type="entry name" value="ITIH"/>
</dbReference>
<name>E4X218_OIKDI</name>
<dbReference type="PANTHER" id="PTHR10338">
    <property type="entry name" value="INTER-ALPHA-TRYPSIN INHIBITOR HEAVY CHAIN FAMILY MEMBER"/>
    <property type="match status" value="1"/>
</dbReference>
<accession>E4X218</accession>
<dbReference type="InterPro" id="IPR013694">
    <property type="entry name" value="VIT"/>
</dbReference>
<dbReference type="InParanoid" id="E4X218"/>
<evidence type="ECO:0000313" key="3">
    <source>
        <dbReference type="Proteomes" id="UP000001307"/>
    </source>
</evidence>
<protein>
    <recommendedName>
        <fullName evidence="1">VIT domain-containing protein</fullName>
    </recommendedName>
</protein>